<dbReference type="EMBL" id="GBXM01006571">
    <property type="protein sequence ID" value="JAI02007.1"/>
    <property type="molecule type" value="Transcribed_RNA"/>
</dbReference>
<reference evidence="1" key="2">
    <citation type="journal article" date="2015" name="Fish Shellfish Immunol.">
        <title>Early steps in the European eel (Anguilla anguilla)-Vibrio vulnificus interaction in the gills: Role of the RtxA13 toxin.</title>
        <authorList>
            <person name="Callol A."/>
            <person name="Pajuelo D."/>
            <person name="Ebbesson L."/>
            <person name="Teles M."/>
            <person name="MacKenzie S."/>
            <person name="Amaro C."/>
        </authorList>
    </citation>
    <scope>NUCLEOTIDE SEQUENCE</scope>
</reference>
<dbReference type="AlphaFoldDB" id="A0A0E9XHT4"/>
<proteinExistence type="predicted"/>
<accession>A0A0E9XHT4</accession>
<sequence length="40" mass="4535">MHGRHFAPETHIADDKSSYRALLATFIAKDVTYEATKLTK</sequence>
<name>A0A0E9XHT4_ANGAN</name>
<evidence type="ECO:0000313" key="1">
    <source>
        <dbReference type="EMBL" id="JAI02007.1"/>
    </source>
</evidence>
<protein>
    <submittedName>
        <fullName evidence="1">Uncharacterized protein</fullName>
    </submittedName>
</protein>
<reference evidence="1" key="1">
    <citation type="submission" date="2014-11" db="EMBL/GenBank/DDBJ databases">
        <authorList>
            <person name="Amaro Gonzalez C."/>
        </authorList>
    </citation>
    <scope>NUCLEOTIDE SEQUENCE</scope>
</reference>
<organism evidence="1">
    <name type="scientific">Anguilla anguilla</name>
    <name type="common">European freshwater eel</name>
    <name type="synonym">Muraena anguilla</name>
    <dbReference type="NCBI Taxonomy" id="7936"/>
    <lineage>
        <taxon>Eukaryota</taxon>
        <taxon>Metazoa</taxon>
        <taxon>Chordata</taxon>
        <taxon>Craniata</taxon>
        <taxon>Vertebrata</taxon>
        <taxon>Euteleostomi</taxon>
        <taxon>Actinopterygii</taxon>
        <taxon>Neopterygii</taxon>
        <taxon>Teleostei</taxon>
        <taxon>Anguilliformes</taxon>
        <taxon>Anguillidae</taxon>
        <taxon>Anguilla</taxon>
    </lineage>
</organism>